<keyword evidence="3" id="KW-0145">Chemotaxis</keyword>
<dbReference type="KEGG" id="cmar:IMCC12053_668"/>
<dbReference type="Proteomes" id="UP000064920">
    <property type="component" value="Chromosome"/>
</dbReference>
<dbReference type="Gene3D" id="3.30.450.20">
    <property type="entry name" value="PAS domain"/>
    <property type="match status" value="3"/>
</dbReference>
<dbReference type="Gene3D" id="1.10.287.950">
    <property type="entry name" value="Methyl-accepting chemotaxis protein"/>
    <property type="match status" value="1"/>
</dbReference>
<dbReference type="Pfam" id="PF13188">
    <property type="entry name" value="PAS_8"/>
    <property type="match status" value="1"/>
</dbReference>
<dbReference type="GO" id="GO:0004888">
    <property type="term" value="F:transmembrane signaling receptor activity"/>
    <property type="evidence" value="ECO:0007669"/>
    <property type="project" value="InterPro"/>
</dbReference>
<dbReference type="SUPFAM" id="SSF55785">
    <property type="entry name" value="PYP-like sensor domain (PAS domain)"/>
    <property type="match status" value="1"/>
</dbReference>
<dbReference type="CDD" id="cd00130">
    <property type="entry name" value="PAS"/>
    <property type="match status" value="1"/>
</dbReference>
<dbReference type="Gene3D" id="1.10.8.500">
    <property type="entry name" value="HAMP domain in histidine kinase"/>
    <property type="match status" value="1"/>
</dbReference>
<dbReference type="Pfam" id="PF00672">
    <property type="entry name" value="HAMP"/>
    <property type="match status" value="2"/>
</dbReference>
<comment type="similarity">
    <text evidence="7">Belongs to the methyl-accepting chemotaxis (MCP) protein family.</text>
</comment>
<keyword evidence="9" id="KW-1185">Reference proteome</keyword>
<organism evidence="8 9">
    <name type="scientific">Celeribacter marinus</name>
    <dbReference type="NCBI Taxonomy" id="1397108"/>
    <lineage>
        <taxon>Bacteria</taxon>
        <taxon>Pseudomonadati</taxon>
        <taxon>Pseudomonadota</taxon>
        <taxon>Alphaproteobacteria</taxon>
        <taxon>Rhodobacterales</taxon>
        <taxon>Roseobacteraceae</taxon>
        <taxon>Celeribacter</taxon>
    </lineage>
</organism>
<dbReference type="PATRIC" id="fig|1397108.4.peg.693"/>
<dbReference type="PROSITE" id="PS50885">
    <property type="entry name" value="HAMP"/>
    <property type="match status" value="2"/>
</dbReference>
<reference evidence="9" key="1">
    <citation type="submission" date="2015-05" db="EMBL/GenBank/DDBJ databases">
        <authorList>
            <person name="Oh H.-M."/>
            <person name="Yang J.-A."/>
            <person name="Cho J.-C."/>
            <person name="Kang I."/>
        </authorList>
    </citation>
    <scope>NUCLEOTIDE SEQUENCE [LARGE SCALE GENOMIC DNA]</scope>
    <source>
        <strain evidence="9">IMCC 12053</strain>
    </source>
</reference>
<evidence type="ECO:0000256" key="3">
    <source>
        <dbReference type="ARBA" id="ARBA00022500"/>
    </source>
</evidence>
<dbReference type="PANTHER" id="PTHR43531:SF11">
    <property type="entry name" value="METHYL-ACCEPTING CHEMOTAXIS PROTEIN 3"/>
    <property type="match status" value="1"/>
</dbReference>
<dbReference type="InterPro" id="IPR033479">
    <property type="entry name" value="dCache_1"/>
</dbReference>
<dbReference type="InterPro" id="IPR004089">
    <property type="entry name" value="MCPsignal_dom"/>
</dbReference>
<dbReference type="Pfam" id="PF08448">
    <property type="entry name" value="PAS_4"/>
    <property type="match status" value="1"/>
</dbReference>
<dbReference type="EMBL" id="CP012023">
    <property type="protein sequence ID" value="ALI54616.1"/>
    <property type="molecule type" value="Genomic_DNA"/>
</dbReference>
<accession>A0A0N9ZMQ5</accession>
<dbReference type="Pfam" id="PF00015">
    <property type="entry name" value="MCPsignal"/>
    <property type="match status" value="1"/>
</dbReference>
<dbReference type="CDD" id="cd11386">
    <property type="entry name" value="MCP_signal"/>
    <property type="match status" value="1"/>
</dbReference>
<gene>
    <name evidence="8" type="ORF">IMCC12053_668</name>
</gene>
<sequence length="1045" mass="112572">MKFINNIKLAVKLPVIMIALSVMTITIATYVSYKRASESLLVEAEEMLETVTEARAMELESWLDGIDIDIRSQASNPTILSAIRGFDEAWRSIEGNVTEHLQTWYIDENPNPLGEKQNLEFAEDGSPYSQVHKLYHPYFRKLVEDKGYYDVFVFDTTGDLIYSVFKERDFATNFVEGPFAATALGEVVAKSLATKDTASEASEIHFADFQTYAPSNDAPASFIATPVLDRRGALRGVIAFQMPAGRIDAVMQRATGLGETGDAYLVGTDMLLRSDPRLGDGGDILVTSMVNMSAKNAANGQSGLLRESEVNEDTGHVHEHLASYAPISFHGVTWGLVVEQTIDEILTPAKDLGRTMLWQGAIMIAVVGALSLLIARAVSKPLTSVGTAMRTVSDGDYNVVVPGTDRGDEIGGIASALDDFRKALGRAEQATRDGLFKGSAFEGSSAALMMIDQEFNITYMNGAVHTLMATHSDTFSQRFSGFDADALVGKNIDIFHENPEHIRRILSDHTKMPFATDMKVGEVYFALDVNSVIDMDGNQIGCVMEWKDVTDIRTSEAVIQTLNNTQVKAEFGLHGKIRAANTLFAEMVGHSASSVVGLQQQDFFTWDPKLAQEKGPVWPRLIDGENVHGRFKLESPDGRVSILEGTFSPVKDGSGNVFRIILLGTDITENELLLKEADARQAEMKKAQDQVVEGLRVGLKKLAEGDLTARLTVAFGDEYETLRADYNSAVDNLLEAMASVVENAGMIRGEAAEISNAADDLSRRTEKQAATLEETATALDELTSSVRSASEGANQASEMVETAKSNAEASGDVVQEAVQAMSEIESSSNQISKITSVIDDIAFQTNLLALNAGVEAARAGEAGRGFAVVASEVRALAQRSSEAAREINDLISKSGAHVKRGVSLVGDTGEALRGIVLSVTEIAHNVSEIAVSSREQSSGLAEINAAVNQLDQVTQQNAAMFEQTTAASHSLMREAENLNTTTSRFSIGAAAQNRAPAAIVNMPAPVARPASPPPATFAPQEKVAVNQSAPHPTPSAPADDGWEDF</sequence>
<dbReference type="AlphaFoldDB" id="A0A0N9ZMQ5"/>
<dbReference type="PANTHER" id="PTHR43531">
    <property type="entry name" value="PROTEIN ICFG"/>
    <property type="match status" value="1"/>
</dbReference>
<evidence type="ECO:0000256" key="6">
    <source>
        <dbReference type="ARBA" id="ARBA00023136"/>
    </source>
</evidence>
<dbReference type="PROSITE" id="PS50113">
    <property type="entry name" value="PAC"/>
    <property type="match status" value="1"/>
</dbReference>
<dbReference type="SMART" id="SM00283">
    <property type="entry name" value="MA"/>
    <property type="match status" value="1"/>
</dbReference>
<dbReference type="PRINTS" id="PR00260">
    <property type="entry name" value="CHEMTRNSDUCR"/>
</dbReference>
<evidence type="ECO:0000256" key="2">
    <source>
        <dbReference type="ARBA" id="ARBA00022475"/>
    </source>
</evidence>
<evidence type="ECO:0000256" key="7">
    <source>
        <dbReference type="ARBA" id="ARBA00029447"/>
    </source>
</evidence>
<evidence type="ECO:0000256" key="5">
    <source>
        <dbReference type="ARBA" id="ARBA00022989"/>
    </source>
</evidence>
<proteinExistence type="inferred from homology"/>
<dbReference type="GO" id="GO:0006935">
    <property type="term" value="P:chemotaxis"/>
    <property type="evidence" value="ECO:0007669"/>
    <property type="project" value="UniProtKB-KW"/>
</dbReference>
<dbReference type="SUPFAM" id="SSF58104">
    <property type="entry name" value="Methyl-accepting chemotaxis protein (MCP) signaling domain"/>
    <property type="match status" value="1"/>
</dbReference>
<dbReference type="InterPro" id="IPR051310">
    <property type="entry name" value="MCP_chemotaxis"/>
</dbReference>
<keyword evidence="6" id="KW-0472">Membrane</keyword>
<dbReference type="SMART" id="SM00304">
    <property type="entry name" value="HAMP"/>
    <property type="match status" value="2"/>
</dbReference>
<name>A0A0N9ZMQ5_9RHOB</name>
<dbReference type="CDD" id="cd06225">
    <property type="entry name" value="HAMP"/>
    <property type="match status" value="2"/>
</dbReference>
<evidence type="ECO:0000256" key="4">
    <source>
        <dbReference type="ARBA" id="ARBA00022692"/>
    </source>
</evidence>
<evidence type="ECO:0000313" key="9">
    <source>
        <dbReference type="Proteomes" id="UP000064920"/>
    </source>
</evidence>
<keyword evidence="4" id="KW-0812">Transmembrane</keyword>
<evidence type="ECO:0000313" key="8">
    <source>
        <dbReference type="EMBL" id="ALI54616.1"/>
    </source>
</evidence>
<dbReference type="InterPro" id="IPR004090">
    <property type="entry name" value="Chemotax_Me-accpt_rcpt"/>
</dbReference>
<dbReference type="InterPro" id="IPR013656">
    <property type="entry name" value="PAS_4"/>
</dbReference>
<dbReference type="InterPro" id="IPR035965">
    <property type="entry name" value="PAS-like_dom_sf"/>
</dbReference>
<dbReference type="InterPro" id="IPR000014">
    <property type="entry name" value="PAS"/>
</dbReference>
<dbReference type="Pfam" id="PF02743">
    <property type="entry name" value="dCache_1"/>
    <property type="match status" value="1"/>
</dbReference>
<keyword evidence="5" id="KW-1133">Transmembrane helix</keyword>
<keyword evidence="2" id="KW-1003">Cell membrane</keyword>
<dbReference type="InterPro" id="IPR003660">
    <property type="entry name" value="HAMP_dom"/>
</dbReference>
<dbReference type="STRING" id="1397108.IMCC12053_668"/>
<dbReference type="GO" id="GO:0007165">
    <property type="term" value="P:signal transduction"/>
    <property type="evidence" value="ECO:0007669"/>
    <property type="project" value="InterPro"/>
</dbReference>
<dbReference type="SUPFAM" id="SSF158472">
    <property type="entry name" value="HAMP domain-like"/>
    <property type="match status" value="1"/>
</dbReference>
<dbReference type="InterPro" id="IPR000700">
    <property type="entry name" value="PAS-assoc_C"/>
</dbReference>
<evidence type="ECO:0000256" key="1">
    <source>
        <dbReference type="ARBA" id="ARBA00004651"/>
    </source>
</evidence>
<comment type="subcellular location">
    <subcellularLocation>
        <location evidence="1">Cell membrane</location>
        <topology evidence="1">Multi-pass membrane protein</topology>
    </subcellularLocation>
</comment>
<dbReference type="FunFam" id="1.10.287.950:FF:000001">
    <property type="entry name" value="Methyl-accepting chemotaxis sensory transducer"/>
    <property type="match status" value="1"/>
</dbReference>
<protein>
    <submittedName>
        <fullName evidence="8">Methyl-accepting chemotaxis protein</fullName>
    </submittedName>
</protein>
<dbReference type="PROSITE" id="PS50111">
    <property type="entry name" value="CHEMOTAXIS_TRANSDUC_2"/>
    <property type="match status" value="1"/>
</dbReference>
<dbReference type="OrthoDB" id="354287at2"/>
<dbReference type="RefSeq" id="WP_062215681.1">
    <property type="nucleotide sequence ID" value="NZ_CP012023.1"/>
</dbReference>
<dbReference type="GO" id="GO:0005886">
    <property type="term" value="C:plasma membrane"/>
    <property type="evidence" value="ECO:0007669"/>
    <property type="project" value="UniProtKB-SubCell"/>
</dbReference>
<dbReference type="NCBIfam" id="TIGR00229">
    <property type="entry name" value="sensory_box"/>
    <property type="match status" value="2"/>
</dbReference>